<dbReference type="GO" id="GO:0003677">
    <property type="term" value="F:DNA binding"/>
    <property type="evidence" value="ECO:0007669"/>
    <property type="project" value="UniProtKB-KW"/>
</dbReference>
<keyword evidence="3" id="KW-0804">Transcription</keyword>
<accession>A1ZDN1</accession>
<sequence length="144" mass="16635">MKVSIQNIVVYSSIPPQTIKQMEETSKKCTTTATSCGQQLLAIRDALDIFSGKWKIPILSVLYYYQKRGFKDLQRDVTGITARMLSKELKELEMNLLVKRHVLDTRPVKVEYEITPYGVSSSKIIQEFYNWGATHRKKIMTTEK</sequence>
<evidence type="ECO:0000259" key="4">
    <source>
        <dbReference type="PROSITE" id="PS51118"/>
    </source>
</evidence>
<dbReference type="Pfam" id="PF01638">
    <property type="entry name" value="HxlR"/>
    <property type="match status" value="1"/>
</dbReference>
<name>A1ZDN1_MICM2</name>
<dbReference type="PANTHER" id="PTHR33204:SF29">
    <property type="entry name" value="TRANSCRIPTIONAL REGULATOR"/>
    <property type="match status" value="1"/>
</dbReference>
<proteinExistence type="predicted"/>
<organism evidence="5 6">
    <name type="scientific">Microscilla marina ATCC 23134</name>
    <dbReference type="NCBI Taxonomy" id="313606"/>
    <lineage>
        <taxon>Bacteria</taxon>
        <taxon>Pseudomonadati</taxon>
        <taxon>Bacteroidota</taxon>
        <taxon>Cytophagia</taxon>
        <taxon>Cytophagales</taxon>
        <taxon>Microscillaceae</taxon>
        <taxon>Microscilla</taxon>
    </lineage>
</organism>
<dbReference type="InterPro" id="IPR036390">
    <property type="entry name" value="WH_DNA-bd_sf"/>
</dbReference>
<dbReference type="PROSITE" id="PS51118">
    <property type="entry name" value="HTH_HXLR"/>
    <property type="match status" value="1"/>
</dbReference>
<evidence type="ECO:0000313" key="6">
    <source>
        <dbReference type="Proteomes" id="UP000004095"/>
    </source>
</evidence>
<evidence type="ECO:0000256" key="1">
    <source>
        <dbReference type="ARBA" id="ARBA00023015"/>
    </source>
</evidence>
<gene>
    <name evidence="5" type="ORF">M23134_05276</name>
</gene>
<keyword evidence="2" id="KW-0238">DNA-binding</keyword>
<dbReference type="InterPro" id="IPR002577">
    <property type="entry name" value="HTH_HxlR"/>
</dbReference>
<keyword evidence="6" id="KW-1185">Reference proteome</keyword>
<evidence type="ECO:0000256" key="3">
    <source>
        <dbReference type="ARBA" id="ARBA00023163"/>
    </source>
</evidence>
<evidence type="ECO:0000256" key="2">
    <source>
        <dbReference type="ARBA" id="ARBA00023125"/>
    </source>
</evidence>
<dbReference type="PANTHER" id="PTHR33204">
    <property type="entry name" value="TRANSCRIPTIONAL REGULATOR, MARR FAMILY"/>
    <property type="match status" value="1"/>
</dbReference>
<dbReference type="SUPFAM" id="SSF46785">
    <property type="entry name" value="Winged helix' DNA-binding domain"/>
    <property type="match status" value="1"/>
</dbReference>
<dbReference type="Proteomes" id="UP000004095">
    <property type="component" value="Unassembled WGS sequence"/>
</dbReference>
<dbReference type="EMBL" id="AAWS01000002">
    <property type="protein sequence ID" value="EAY31770.1"/>
    <property type="molecule type" value="Genomic_DNA"/>
</dbReference>
<comment type="caution">
    <text evidence="5">The sequence shown here is derived from an EMBL/GenBank/DDBJ whole genome shotgun (WGS) entry which is preliminary data.</text>
</comment>
<keyword evidence="1" id="KW-0805">Transcription regulation</keyword>
<dbReference type="InterPro" id="IPR036388">
    <property type="entry name" value="WH-like_DNA-bd_sf"/>
</dbReference>
<dbReference type="Gene3D" id="1.10.10.10">
    <property type="entry name" value="Winged helix-like DNA-binding domain superfamily/Winged helix DNA-binding domain"/>
    <property type="match status" value="1"/>
</dbReference>
<protein>
    <submittedName>
        <fullName evidence="5">Transcriptional regulator, MarR family</fullName>
    </submittedName>
</protein>
<dbReference type="AlphaFoldDB" id="A1ZDN1"/>
<reference evidence="5" key="1">
    <citation type="submission" date="2007-01" db="EMBL/GenBank/DDBJ databases">
        <authorList>
            <person name="Haygood M."/>
            <person name="Podell S."/>
            <person name="Anderson C."/>
            <person name="Hopkinson B."/>
            <person name="Roe K."/>
            <person name="Barbeau K."/>
            <person name="Gaasterland T."/>
            <person name="Ferriera S."/>
            <person name="Johnson J."/>
            <person name="Kravitz S."/>
            <person name="Beeson K."/>
            <person name="Sutton G."/>
            <person name="Rogers Y.-H."/>
            <person name="Friedman R."/>
            <person name="Frazier M."/>
            <person name="Venter J.C."/>
        </authorList>
    </citation>
    <scope>NUCLEOTIDE SEQUENCE [LARGE SCALE GENOMIC DNA]</scope>
    <source>
        <strain evidence="5">ATCC 23134</strain>
    </source>
</reference>
<feature type="domain" description="HTH hxlR-type" evidence="4">
    <location>
        <begin position="36"/>
        <end position="140"/>
    </location>
</feature>
<dbReference type="eggNOG" id="COG1733">
    <property type="taxonomic scope" value="Bacteria"/>
</dbReference>
<evidence type="ECO:0000313" key="5">
    <source>
        <dbReference type="EMBL" id="EAY31770.1"/>
    </source>
</evidence>